<organism evidence="1 2">
    <name type="scientific">Helicoverpa armigera</name>
    <name type="common">Cotton bollworm</name>
    <name type="synonym">Heliothis armigera</name>
    <dbReference type="NCBI Taxonomy" id="29058"/>
    <lineage>
        <taxon>Eukaryota</taxon>
        <taxon>Metazoa</taxon>
        <taxon>Ecdysozoa</taxon>
        <taxon>Arthropoda</taxon>
        <taxon>Hexapoda</taxon>
        <taxon>Insecta</taxon>
        <taxon>Pterygota</taxon>
        <taxon>Neoptera</taxon>
        <taxon>Endopterygota</taxon>
        <taxon>Lepidoptera</taxon>
        <taxon>Glossata</taxon>
        <taxon>Ditrysia</taxon>
        <taxon>Noctuoidea</taxon>
        <taxon>Noctuidae</taxon>
        <taxon>Heliothinae</taxon>
        <taxon>Helicoverpa</taxon>
    </lineage>
</organism>
<dbReference type="EMBL" id="KZ150300">
    <property type="protein sequence ID" value="PZC71537.1"/>
    <property type="molecule type" value="Genomic_DNA"/>
</dbReference>
<sequence length="73" mass="8335">MRTIEHTSFDEPIQCVERHLCADVPYCHDSESVSEVSLDSDSRNPSIKRNAISNNSQLILVMTFHGKNFNQEL</sequence>
<keyword evidence="2" id="KW-1185">Reference proteome</keyword>
<name>A0A2W1BE17_HELAM</name>
<proteinExistence type="predicted"/>
<evidence type="ECO:0000313" key="1">
    <source>
        <dbReference type="EMBL" id="PZC71537.1"/>
    </source>
</evidence>
<protein>
    <submittedName>
        <fullName evidence="1">Uncharacterized protein</fullName>
    </submittedName>
</protein>
<evidence type="ECO:0000313" key="2">
    <source>
        <dbReference type="Proteomes" id="UP000249218"/>
    </source>
</evidence>
<reference evidence="1 2" key="1">
    <citation type="journal article" date="2017" name="BMC Biol.">
        <title>Genomic innovations, transcriptional plasticity and gene loss underlying the evolution and divergence of two highly polyphagous and invasive Helicoverpa pest species.</title>
        <authorList>
            <person name="Pearce S.L."/>
            <person name="Clarke D.F."/>
            <person name="East P.D."/>
            <person name="Elfekih S."/>
            <person name="Gordon K.H."/>
            <person name="Jermiin L.S."/>
            <person name="McGaughran A."/>
            <person name="Oakeshott J.G."/>
            <person name="Papanikolaou A."/>
            <person name="Perera O.P."/>
            <person name="Rane R.V."/>
            <person name="Richards S."/>
            <person name="Tay W.T."/>
            <person name="Walsh T.K."/>
            <person name="Anderson A."/>
            <person name="Anderson C.J."/>
            <person name="Asgari S."/>
            <person name="Board P.G."/>
            <person name="Bretschneider A."/>
            <person name="Campbell P.M."/>
            <person name="Chertemps T."/>
            <person name="Christeller J.T."/>
            <person name="Coppin C.W."/>
            <person name="Downes S.J."/>
            <person name="Duan G."/>
            <person name="Farnsworth C.A."/>
            <person name="Good R.T."/>
            <person name="Han L.B."/>
            <person name="Han Y.C."/>
            <person name="Hatje K."/>
            <person name="Horne I."/>
            <person name="Huang Y.P."/>
            <person name="Hughes D.S."/>
            <person name="Jacquin-Joly E."/>
            <person name="James W."/>
            <person name="Jhangiani S."/>
            <person name="Kollmar M."/>
            <person name="Kuwar S.S."/>
            <person name="Li S."/>
            <person name="Liu N.Y."/>
            <person name="Maibeche M.T."/>
            <person name="Miller J.R."/>
            <person name="Montagne N."/>
            <person name="Perry T."/>
            <person name="Qu J."/>
            <person name="Song S.V."/>
            <person name="Sutton G.G."/>
            <person name="Vogel H."/>
            <person name="Walenz B.P."/>
            <person name="Xu W."/>
            <person name="Zhang H.J."/>
            <person name="Zou Z."/>
            <person name="Batterham P."/>
            <person name="Edwards O.R."/>
            <person name="Feyereisen R."/>
            <person name="Gibbs R.A."/>
            <person name="Heckel D.G."/>
            <person name="McGrath A."/>
            <person name="Robin C."/>
            <person name="Scherer S.E."/>
            <person name="Worley K.C."/>
            <person name="Wu Y.D."/>
        </authorList>
    </citation>
    <scope>NUCLEOTIDE SEQUENCE [LARGE SCALE GENOMIC DNA]</scope>
    <source>
        <strain evidence="1">Harm_GR_Male_#8</strain>
        <tissue evidence="1">Whole organism</tissue>
    </source>
</reference>
<dbReference type="AlphaFoldDB" id="A0A2W1BE17"/>
<gene>
    <name evidence="1" type="primary">HaOG213176</name>
    <name evidence="1" type="ORF">B5X24_HaOG213176</name>
</gene>
<dbReference type="Proteomes" id="UP000249218">
    <property type="component" value="Unassembled WGS sequence"/>
</dbReference>
<accession>A0A2W1BE17</accession>